<proteinExistence type="inferred from homology"/>
<evidence type="ECO:0000256" key="1">
    <source>
        <dbReference type="ARBA" id="ARBA00006962"/>
    </source>
</evidence>
<evidence type="ECO:0000256" key="2">
    <source>
        <dbReference type="ARBA" id="ARBA00022676"/>
    </source>
</evidence>
<comment type="caution">
    <text evidence="6">The sequence shown here is derived from an EMBL/GenBank/DDBJ whole genome shotgun (WGS) entry which is preliminary data.</text>
</comment>
<dbReference type="GO" id="GO:0016758">
    <property type="term" value="F:hexosyltransferase activity"/>
    <property type="evidence" value="ECO:0007669"/>
    <property type="project" value="UniProtKB-ARBA"/>
</dbReference>
<dbReference type="Pfam" id="PF21036">
    <property type="entry name" value="EryCIII-like_N"/>
    <property type="match status" value="1"/>
</dbReference>
<comment type="similarity">
    <text evidence="1">Belongs to the glycosyltransferase 28 family.</text>
</comment>
<keyword evidence="2" id="KW-0328">Glycosyltransferase</keyword>
<dbReference type="Gene3D" id="3.40.50.2000">
    <property type="entry name" value="Glycogen Phosphorylase B"/>
    <property type="match status" value="2"/>
</dbReference>
<sequence length="399" mass="43397">MVPLAWAFQNAGHDVRVVTAPNVVDTVTGTGLAVESYGEPADLSLDIGAMTWLSRISGIDSGGTAHDDELRSLILGPFVMHYGSDALRETMAELIDKTRSWRPDLVVWDTFASQTMVAARLAGAASARLLWGHDPFGRMRGAFNRRKARDGVEDSMEILLSRMLAKYDAPFDERVVVGDFSINPLPMLDTGSTEPTVALRQLAYSHTTQTPSWLYEPLTRPRVCLTLGRSVRDIRDNDNYGIAVEDLFEAVTDLDLDVVATLTAGQVPDGVKVPDNVRLVDYVPIHTLMSTCSATIHHSGGTTMMAALWHKVPQVIIPPQKWGDPLLARKAADQGGAIVIPLDELTPGGLREALLRVLDEPSFAEGMSRMHAATLTLPSPNDAVPILERLTTEAIASRS</sequence>
<dbReference type="GO" id="GO:0017000">
    <property type="term" value="P:antibiotic biosynthetic process"/>
    <property type="evidence" value="ECO:0007669"/>
    <property type="project" value="UniProtKB-ARBA"/>
</dbReference>
<evidence type="ECO:0000259" key="4">
    <source>
        <dbReference type="Pfam" id="PF06722"/>
    </source>
</evidence>
<evidence type="ECO:0000313" key="7">
    <source>
        <dbReference type="Proteomes" id="UP000185696"/>
    </source>
</evidence>
<dbReference type="EMBL" id="MSIF01000001">
    <property type="protein sequence ID" value="OLF14591.1"/>
    <property type="molecule type" value="Genomic_DNA"/>
</dbReference>
<feature type="domain" description="Erythromycin biosynthesis protein CIII-like C-terminal" evidence="4">
    <location>
        <begin position="247"/>
        <end position="390"/>
    </location>
</feature>
<dbReference type="CDD" id="cd03784">
    <property type="entry name" value="GT1_Gtf-like"/>
    <property type="match status" value="1"/>
</dbReference>
<name>A0A7Z1B1R4_9PSEU</name>
<dbReference type="PANTHER" id="PTHR48050:SF13">
    <property type="entry name" value="STEROL 3-BETA-GLUCOSYLTRANSFERASE UGT80A2"/>
    <property type="match status" value="1"/>
</dbReference>
<dbReference type="GO" id="GO:0008194">
    <property type="term" value="F:UDP-glycosyltransferase activity"/>
    <property type="evidence" value="ECO:0007669"/>
    <property type="project" value="InterPro"/>
</dbReference>
<dbReference type="SUPFAM" id="SSF53756">
    <property type="entry name" value="UDP-Glycosyltransferase/glycogen phosphorylase"/>
    <property type="match status" value="1"/>
</dbReference>
<gene>
    <name evidence="6" type="ORF">BLA60_04805</name>
</gene>
<organism evidence="6 7">
    <name type="scientific">Actinophytocola xinjiangensis</name>
    <dbReference type="NCBI Taxonomy" id="485602"/>
    <lineage>
        <taxon>Bacteria</taxon>
        <taxon>Bacillati</taxon>
        <taxon>Actinomycetota</taxon>
        <taxon>Actinomycetes</taxon>
        <taxon>Pseudonocardiales</taxon>
        <taxon>Pseudonocardiaceae</taxon>
    </lineage>
</organism>
<reference evidence="6 7" key="1">
    <citation type="submission" date="2016-12" db="EMBL/GenBank/DDBJ databases">
        <title>The draft genome sequence of Actinophytocola xinjiangensis.</title>
        <authorList>
            <person name="Wang W."/>
            <person name="Yuan L."/>
        </authorList>
    </citation>
    <scope>NUCLEOTIDE SEQUENCE [LARGE SCALE GENOMIC DNA]</scope>
    <source>
        <strain evidence="6 7">CGMCC 4.4663</strain>
    </source>
</reference>
<dbReference type="InterPro" id="IPR048284">
    <property type="entry name" value="EryCIII-like_N"/>
</dbReference>
<keyword evidence="3" id="KW-0808">Transferase</keyword>
<accession>A0A7Z1B1R4</accession>
<dbReference type="InterPro" id="IPR002213">
    <property type="entry name" value="UDP_glucos_trans"/>
</dbReference>
<dbReference type="Proteomes" id="UP000185696">
    <property type="component" value="Unassembled WGS sequence"/>
</dbReference>
<keyword evidence="7" id="KW-1185">Reference proteome</keyword>
<evidence type="ECO:0000259" key="5">
    <source>
        <dbReference type="Pfam" id="PF21036"/>
    </source>
</evidence>
<protein>
    <submittedName>
        <fullName evidence="6">Uncharacterized protein</fullName>
    </submittedName>
</protein>
<evidence type="ECO:0000256" key="3">
    <source>
        <dbReference type="ARBA" id="ARBA00022679"/>
    </source>
</evidence>
<evidence type="ECO:0000313" key="6">
    <source>
        <dbReference type="EMBL" id="OLF14591.1"/>
    </source>
</evidence>
<dbReference type="AlphaFoldDB" id="A0A7Z1B1R4"/>
<dbReference type="Pfam" id="PF06722">
    <property type="entry name" value="EryCIII-like_C"/>
    <property type="match status" value="1"/>
</dbReference>
<dbReference type="InterPro" id="IPR050426">
    <property type="entry name" value="Glycosyltransferase_28"/>
</dbReference>
<dbReference type="InterPro" id="IPR010610">
    <property type="entry name" value="EryCIII-like_C"/>
</dbReference>
<feature type="domain" description="Erythromycin biosynthesis protein CIII-like N-terminal" evidence="5">
    <location>
        <begin position="6"/>
        <end position="228"/>
    </location>
</feature>
<dbReference type="PANTHER" id="PTHR48050">
    <property type="entry name" value="STEROL 3-BETA-GLUCOSYLTRANSFERASE"/>
    <property type="match status" value="1"/>
</dbReference>